<feature type="domain" description="KfrA N-terminal DNA-binding" evidence="2">
    <location>
        <begin position="8"/>
        <end position="119"/>
    </location>
</feature>
<dbReference type="Proteomes" id="UP000612361">
    <property type="component" value="Unassembled WGS sequence"/>
</dbReference>
<name>A0A923I117_9BURK</name>
<protein>
    <submittedName>
        <fullName evidence="3">DNA-binding protein</fullName>
    </submittedName>
</protein>
<keyword evidence="4" id="KW-1185">Reference proteome</keyword>
<comment type="caution">
    <text evidence="3">The sequence shown here is derived from an EMBL/GenBank/DDBJ whole genome shotgun (WGS) entry which is preliminary data.</text>
</comment>
<dbReference type="EMBL" id="JACOGG010000010">
    <property type="protein sequence ID" value="MBC3935828.1"/>
    <property type="molecule type" value="Genomic_DNA"/>
</dbReference>
<dbReference type="RefSeq" id="WP_186881397.1">
    <property type="nucleotide sequence ID" value="NZ_JACOGG010000010.1"/>
</dbReference>
<proteinExistence type="predicted"/>
<gene>
    <name evidence="3" type="ORF">H8K47_10695</name>
</gene>
<sequence>MARAGILYSDVVRAATELLVAGKTVTVDNVRKAMGDTGSKSTIAPYLKQWKESQEGEARLQQASLPEGLLNQVKALYATLKEDAALAVRTQETEFAEKEVSFASQRSDWQAEQQQLQATIKQLHAELAEWRQSARDAEKQGAQLSRSLQQLDAEHQALSQRFTDKEQQVSELKQQNAQQLRQFEHLQQAALTQRQEERASFEARSSQFDVQLQQARQQQQALQEQFARQSSEQSSLMQLYEALLNSHQQLKTSAEQSKLDLQELQFTIRLRDQELAASTEKTAISEEKRQQLHDELQILRHMHAQQEKQCRKLELEQQEIRELHESERRQYEASLLKLTQDMQREMSVAAARLAGTAQSK</sequence>
<evidence type="ECO:0000256" key="1">
    <source>
        <dbReference type="SAM" id="Coils"/>
    </source>
</evidence>
<feature type="coiled-coil region" evidence="1">
    <location>
        <begin position="289"/>
        <end position="341"/>
    </location>
</feature>
<evidence type="ECO:0000313" key="3">
    <source>
        <dbReference type="EMBL" id="MBC3935828.1"/>
    </source>
</evidence>
<reference evidence="3" key="1">
    <citation type="submission" date="2020-08" db="EMBL/GenBank/DDBJ databases">
        <title>Novel species isolated from subtropical streams in China.</title>
        <authorList>
            <person name="Lu H."/>
        </authorList>
    </citation>
    <scope>NUCLEOTIDE SEQUENCE</scope>
    <source>
        <strain evidence="3">CY7W</strain>
    </source>
</reference>
<evidence type="ECO:0000313" key="4">
    <source>
        <dbReference type="Proteomes" id="UP000612361"/>
    </source>
</evidence>
<keyword evidence="1" id="KW-0175">Coiled coil</keyword>
<dbReference type="Pfam" id="PF11740">
    <property type="entry name" value="KfrA_N"/>
    <property type="match status" value="1"/>
</dbReference>
<organism evidence="3 4">
    <name type="scientific">Undibacterium rugosum</name>
    <dbReference type="NCBI Taxonomy" id="2762291"/>
    <lineage>
        <taxon>Bacteria</taxon>
        <taxon>Pseudomonadati</taxon>
        <taxon>Pseudomonadota</taxon>
        <taxon>Betaproteobacteria</taxon>
        <taxon>Burkholderiales</taxon>
        <taxon>Oxalobacteraceae</taxon>
        <taxon>Undibacterium</taxon>
    </lineage>
</organism>
<accession>A0A923I117</accession>
<dbReference type="InterPro" id="IPR021104">
    <property type="entry name" value="KfrA_DNA-bd_N"/>
</dbReference>
<dbReference type="AlphaFoldDB" id="A0A923I117"/>
<feature type="coiled-coil region" evidence="1">
    <location>
        <begin position="106"/>
        <end position="232"/>
    </location>
</feature>
<dbReference type="GO" id="GO:0003677">
    <property type="term" value="F:DNA binding"/>
    <property type="evidence" value="ECO:0007669"/>
    <property type="project" value="UniProtKB-KW"/>
</dbReference>
<keyword evidence="3" id="KW-0238">DNA-binding</keyword>
<evidence type="ECO:0000259" key="2">
    <source>
        <dbReference type="Pfam" id="PF11740"/>
    </source>
</evidence>